<dbReference type="WBParaSite" id="EN70_692">
    <property type="protein sequence ID" value="EN70_692"/>
    <property type="gene ID" value="EN70_692"/>
</dbReference>
<evidence type="ECO:0000313" key="2">
    <source>
        <dbReference type="Proteomes" id="UP000095285"/>
    </source>
</evidence>
<evidence type="ECO:0000256" key="1">
    <source>
        <dbReference type="SAM" id="MobiDB-lite"/>
    </source>
</evidence>
<accession>A0A1I7VW35</accession>
<dbReference type="InParanoid" id="A0A1I7VW35"/>
<dbReference type="AlphaFoldDB" id="A0A1I7VW35"/>
<name>A0A1I7VW35_LOALO</name>
<feature type="region of interest" description="Disordered" evidence="1">
    <location>
        <begin position="18"/>
        <end position="41"/>
    </location>
</feature>
<reference evidence="2" key="1">
    <citation type="submission" date="2012-04" db="EMBL/GenBank/DDBJ databases">
        <title>The Genome Sequence of Loa loa.</title>
        <authorList>
            <consortium name="The Broad Institute Genome Sequencing Platform"/>
            <consortium name="Broad Institute Genome Sequencing Center for Infectious Disease"/>
            <person name="Nutman T.B."/>
            <person name="Fink D.L."/>
            <person name="Russ C."/>
            <person name="Young S."/>
            <person name="Zeng Q."/>
            <person name="Gargeya S."/>
            <person name="Alvarado L."/>
            <person name="Berlin A."/>
            <person name="Chapman S.B."/>
            <person name="Chen Z."/>
            <person name="Freedman E."/>
            <person name="Gellesch M."/>
            <person name="Goldberg J."/>
            <person name="Griggs A."/>
            <person name="Gujja S."/>
            <person name="Heilman E.R."/>
            <person name="Heiman D."/>
            <person name="Howarth C."/>
            <person name="Mehta T."/>
            <person name="Neiman D."/>
            <person name="Pearson M."/>
            <person name="Roberts A."/>
            <person name="Saif S."/>
            <person name="Shea T."/>
            <person name="Shenoy N."/>
            <person name="Sisk P."/>
            <person name="Stolte C."/>
            <person name="Sykes S."/>
            <person name="White J."/>
            <person name="Yandava C."/>
            <person name="Haas B."/>
            <person name="Henn M.R."/>
            <person name="Nusbaum C."/>
            <person name="Birren B."/>
        </authorList>
    </citation>
    <scope>NUCLEOTIDE SEQUENCE [LARGE SCALE GENOMIC DNA]</scope>
</reference>
<reference evidence="3" key="2">
    <citation type="submission" date="2016-11" db="UniProtKB">
        <authorList>
            <consortium name="WormBaseParasite"/>
        </authorList>
    </citation>
    <scope>IDENTIFICATION</scope>
</reference>
<sequence>MLVMHDVLEDFMTIRKQEKNGGKEDYGQEEKMEEGPEPQKPKFNIEEAKWALLPESDDEAKDWLAEVDGLLYQMIAKKALKCRWYQWKQMALRSRREIVLTIRVPIPATHITLAAVMPEPFHLRPKRPSRTQTRVRSTADEAIYGGSSGKKNIFFSIGNLSVVLR</sequence>
<proteinExistence type="predicted"/>
<keyword evidence="2" id="KW-1185">Reference proteome</keyword>
<dbReference type="Proteomes" id="UP000095285">
    <property type="component" value="Unassembled WGS sequence"/>
</dbReference>
<evidence type="ECO:0000313" key="3">
    <source>
        <dbReference type="WBParaSite" id="EN70_692"/>
    </source>
</evidence>
<organism evidence="2 3">
    <name type="scientific">Loa loa</name>
    <name type="common">Eye worm</name>
    <name type="synonym">Filaria loa</name>
    <dbReference type="NCBI Taxonomy" id="7209"/>
    <lineage>
        <taxon>Eukaryota</taxon>
        <taxon>Metazoa</taxon>
        <taxon>Ecdysozoa</taxon>
        <taxon>Nematoda</taxon>
        <taxon>Chromadorea</taxon>
        <taxon>Rhabditida</taxon>
        <taxon>Spirurina</taxon>
        <taxon>Spiruromorpha</taxon>
        <taxon>Filarioidea</taxon>
        <taxon>Onchocercidae</taxon>
        <taxon>Loa</taxon>
    </lineage>
</organism>
<protein>
    <submittedName>
        <fullName evidence="3">PH domain-containing protein</fullName>
    </submittedName>
</protein>
<gene>
    <name evidence="3" type="primary">LOAG_14436</name>
</gene>